<accession>A0A427SV46</accession>
<organism evidence="2 3">
    <name type="scientific">Amycolatopsis eburnea</name>
    <dbReference type="NCBI Taxonomy" id="2267691"/>
    <lineage>
        <taxon>Bacteria</taxon>
        <taxon>Bacillati</taxon>
        <taxon>Actinomycetota</taxon>
        <taxon>Actinomycetes</taxon>
        <taxon>Pseudonocardiales</taxon>
        <taxon>Pseudonocardiaceae</taxon>
        <taxon>Amycolatopsis</taxon>
    </lineage>
</organism>
<dbReference type="AlphaFoldDB" id="A0A427SV46"/>
<evidence type="ECO:0000256" key="1">
    <source>
        <dbReference type="SAM" id="MobiDB-lite"/>
    </source>
</evidence>
<protein>
    <submittedName>
        <fullName evidence="2">ESX-1 secretion-associated protein</fullName>
    </submittedName>
</protein>
<keyword evidence="3" id="KW-1185">Reference proteome</keyword>
<name>A0A427SV46_9PSEU</name>
<evidence type="ECO:0000313" key="3">
    <source>
        <dbReference type="Proteomes" id="UP000267081"/>
    </source>
</evidence>
<gene>
    <name evidence="2" type="ORF">EIY87_44350</name>
</gene>
<reference evidence="2 3" key="1">
    <citation type="submission" date="2018-12" db="EMBL/GenBank/DDBJ databases">
        <title>Amycolatopsis eburnea sp. nov. actinomycete associate with arbuscular mycorrhiza fungal spore.</title>
        <authorList>
            <person name="Lumyong S."/>
            <person name="Chaiya L."/>
        </authorList>
    </citation>
    <scope>NUCLEOTIDE SEQUENCE [LARGE SCALE GENOMIC DNA]</scope>
    <source>
        <strain evidence="2 3">GLM-1</strain>
    </source>
</reference>
<dbReference type="Pfam" id="PF10824">
    <property type="entry name" value="T7SS_ESX_EspC"/>
    <property type="match status" value="1"/>
</dbReference>
<proteinExistence type="predicted"/>
<dbReference type="GO" id="GO:0009306">
    <property type="term" value="P:protein secretion"/>
    <property type="evidence" value="ECO:0007669"/>
    <property type="project" value="InterPro"/>
</dbReference>
<feature type="region of interest" description="Disordered" evidence="1">
    <location>
        <begin position="85"/>
        <end position="113"/>
    </location>
</feature>
<comment type="caution">
    <text evidence="2">The sequence shown here is derived from an EMBL/GenBank/DDBJ whole genome shotgun (WGS) entry which is preliminary data.</text>
</comment>
<dbReference type="OrthoDB" id="3402696at2"/>
<dbReference type="EMBL" id="RSEC01000063">
    <property type="protein sequence ID" value="RSD07824.1"/>
    <property type="molecule type" value="Genomic_DNA"/>
</dbReference>
<dbReference type="RefSeq" id="WP_125316094.1">
    <property type="nucleotide sequence ID" value="NZ_RSEC01000063.1"/>
</dbReference>
<dbReference type="Proteomes" id="UP000267081">
    <property type="component" value="Unassembled WGS sequence"/>
</dbReference>
<dbReference type="InterPro" id="IPR022536">
    <property type="entry name" value="EspC"/>
</dbReference>
<sequence>MTAGFEVEPDELVAHSSHVESLVDRLNTASAAADTAMSDDAYGLLCAFLPPIIRPTGEKAKETLAASIEGVRGLADNVKTAAQSYRDGEEANAEPFEKQLTASPRAVEARTKA</sequence>
<evidence type="ECO:0000313" key="2">
    <source>
        <dbReference type="EMBL" id="RSD07824.1"/>
    </source>
</evidence>